<dbReference type="SUPFAM" id="SSF50978">
    <property type="entry name" value="WD40 repeat-like"/>
    <property type="match status" value="1"/>
</dbReference>
<dbReference type="PANTHER" id="PTHR13268:SF0">
    <property type="entry name" value="BCAS3 MICROTUBULE ASSOCIATED CELL MIGRATION FACTOR"/>
    <property type="match status" value="1"/>
</dbReference>
<dbReference type="GO" id="GO:0006914">
    <property type="term" value="P:autophagy"/>
    <property type="evidence" value="ECO:0007669"/>
    <property type="project" value="InterPro"/>
</dbReference>
<protein>
    <recommendedName>
        <fullName evidence="2">BCAS3 WD40 domain-containing protein</fullName>
    </recommendedName>
</protein>
<dbReference type="Proteomes" id="UP001497623">
    <property type="component" value="Unassembled WGS sequence"/>
</dbReference>
<feature type="region of interest" description="Disordered" evidence="1">
    <location>
        <begin position="538"/>
        <end position="563"/>
    </location>
</feature>
<comment type="caution">
    <text evidence="3">The sequence shown here is derived from an EMBL/GenBank/DDBJ whole genome shotgun (WGS) entry which is preliminary data.</text>
</comment>
<feature type="region of interest" description="Disordered" evidence="1">
    <location>
        <begin position="283"/>
        <end position="304"/>
    </location>
</feature>
<feature type="region of interest" description="Disordered" evidence="1">
    <location>
        <begin position="1"/>
        <end position="21"/>
    </location>
</feature>
<reference evidence="3 4" key="1">
    <citation type="submission" date="2024-05" db="EMBL/GenBank/DDBJ databases">
        <authorList>
            <person name="Wallberg A."/>
        </authorList>
    </citation>
    <scope>NUCLEOTIDE SEQUENCE [LARGE SCALE GENOMIC DNA]</scope>
</reference>
<feature type="compositionally biased region" description="Low complexity" evidence="1">
    <location>
        <begin position="319"/>
        <end position="331"/>
    </location>
</feature>
<evidence type="ECO:0000313" key="4">
    <source>
        <dbReference type="Proteomes" id="UP001497623"/>
    </source>
</evidence>
<dbReference type="GO" id="GO:0005737">
    <property type="term" value="C:cytoplasm"/>
    <property type="evidence" value="ECO:0007669"/>
    <property type="project" value="TreeGrafter"/>
</dbReference>
<feature type="compositionally biased region" description="Polar residues" evidence="1">
    <location>
        <begin position="1079"/>
        <end position="1092"/>
    </location>
</feature>
<dbReference type="InterPro" id="IPR045142">
    <property type="entry name" value="BCAS3-like"/>
</dbReference>
<feature type="domain" description="BCAS3 WD40" evidence="2">
    <location>
        <begin position="53"/>
        <end position="533"/>
    </location>
</feature>
<feature type="compositionally biased region" description="Basic and acidic residues" evidence="1">
    <location>
        <begin position="1202"/>
        <end position="1222"/>
    </location>
</feature>
<name>A0AAV2PZB0_MEGNR</name>
<dbReference type="GO" id="GO:0042594">
    <property type="term" value="P:response to starvation"/>
    <property type="evidence" value="ECO:0007669"/>
    <property type="project" value="TreeGrafter"/>
</dbReference>
<feature type="compositionally biased region" description="Gly residues" evidence="1">
    <location>
        <begin position="332"/>
        <end position="345"/>
    </location>
</feature>
<accession>A0AAV2PZB0</accession>
<feature type="compositionally biased region" description="Polar residues" evidence="1">
    <location>
        <begin position="1138"/>
        <end position="1151"/>
    </location>
</feature>
<organism evidence="3 4">
    <name type="scientific">Meganyctiphanes norvegica</name>
    <name type="common">Northern krill</name>
    <name type="synonym">Thysanopoda norvegica</name>
    <dbReference type="NCBI Taxonomy" id="48144"/>
    <lineage>
        <taxon>Eukaryota</taxon>
        <taxon>Metazoa</taxon>
        <taxon>Ecdysozoa</taxon>
        <taxon>Arthropoda</taxon>
        <taxon>Crustacea</taxon>
        <taxon>Multicrustacea</taxon>
        <taxon>Malacostraca</taxon>
        <taxon>Eumalacostraca</taxon>
        <taxon>Eucarida</taxon>
        <taxon>Euphausiacea</taxon>
        <taxon>Euphausiidae</taxon>
        <taxon>Meganyctiphanes</taxon>
    </lineage>
</organism>
<evidence type="ECO:0000256" key="1">
    <source>
        <dbReference type="SAM" id="MobiDB-lite"/>
    </source>
</evidence>
<dbReference type="InterPro" id="IPR036322">
    <property type="entry name" value="WD40_repeat_dom_sf"/>
</dbReference>
<sequence>MSGESGRISRTTGGQQVRPEPVVEKSFVESVAGFINEVVPQTHHNPSHYEGKESISWVRFDQCDINDLSQFRDKIEVNGNSPPLLLIIGYTVGVQAWVIPVTGEAREVLSWRQGAVKTLKVLPSPTTSATTVDPFSLKRPLIALCDSAGPGPQFCSVTFISLKTGEQVKTIKFKHPVHDIHANKNVVVISFPEKLAMFDAATLEDTATVTTCHPCPGPSLNPIALGDRWLAYADRRLVPLYQSCGGMVPEGSTSYKATVFHAAKSLTKGLKELGESVASNLMGQRSAGTAPPPSPTPTAAAPNPGVVTVIDTQLVGSGEVSLSSSSSNIGNTGSGGSTGVTGTGGSNSNLNRSDVVAHFVAHHSGAPIVAIQFDPTGLLIITADKQGHAFHVFRIHPHPLSSDQTAVHHLYTLHRGDTTAKVIDISFSLDSRWVAVSTHRGTTHVFPITPYGGSIGVRTHTSNCVVNRLSRFQRSAGLDDTPSSGRNSPVLSASPTSKMMYESSSAMAYPNPRHPPYPTPTTVKPLHQLRQPLLHNLIGTISSGPSPSRSPPTSKSPRSPSGDDIIKVASVFGSGRGWLAGSPTVTRVDKARRAMDALFVMAYHGNLIEYQLDPRHAAQLPQDKITEDSPIELEVHACAQWSLVRESNSGELRPPLDLNSPLLAPLSPMRPRSLSPAHSLEHDDPEERWMAQVEIHTHAGPHRRLWMGPQFTFKAVHTVGDPSMHQQSGIYYTQQYSSSPSGGSRAHPRSSPVNMPGAGGANVLIEAGSLSGSMDQSPRLLDHYGCGSSGDLGHDPEELMSQLRDDLADAMMDMPSGHSHPSGNSGGCPNLCEDDDQEELDMSDVMDISCDPPGPCLSSSTTSSTNMPQYASRSSSRASNISRYTPPQYRGSPRASPATTTQQRASPATISQQRASPATTSQQRASPATTSHQTPPPSRAAVTTKGIYPSLKEIELDEEIKKMSEKLQHATVTKEDVSRALEDSRMLTSSAEELSTVLGGLEKEKKSKNSGWVPIQSPPNTKDTTHSPVDVNKVSKTNGKNKKLSNVVAPEPVTPKPAVIQVDKMENKDSTPKIKSAWGNVSTETPASTVTPVKSVWGKPDGTTSSKSTSAWGNNNNSSKTANEPTKSAWGKPCGNDSPPTSVWGSQSSKGGNDDTENVITSTSVNLRMQRPQVASTTTSEDDLWPTTDSKKDKKKKKKKGKVSENETMKVETSDNSREASVNKEIVNLVDTQDYSEISAEKSEQITEKEIKVEETTFLDIPNTEEDQNEVKEEIMLDVDSEHFHTAREDEFHDPVPQSHNLGEDFQEIPIICDDFQEAQESIPHNLEDLEFKVEDKESDIIEEDKEDDIIKLDKEDDIIKLDKED</sequence>
<dbReference type="EMBL" id="CAXKWB010002222">
    <property type="protein sequence ID" value="CAL4066411.1"/>
    <property type="molecule type" value="Genomic_DNA"/>
</dbReference>
<evidence type="ECO:0000313" key="3">
    <source>
        <dbReference type="EMBL" id="CAL4066411.1"/>
    </source>
</evidence>
<feature type="region of interest" description="Disordered" evidence="1">
    <location>
        <begin position="811"/>
        <end position="948"/>
    </location>
</feature>
<feature type="non-terminal residue" evidence="3">
    <location>
        <position position="1366"/>
    </location>
</feature>
<feature type="region of interest" description="Disordered" evidence="1">
    <location>
        <begin position="475"/>
        <end position="497"/>
    </location>
</feature>
<feature type="compositionally biased region" description="Basic and acidic residues" evidence="1">
    <location>
        <begin position="1063"/>
        <end position="1072"/>
    </location>
</feature>
<dbReference type="PANTHER" id="PTHR13268">
    <property type="entry name" value="BREAST CARCINOMA AMPLIFIED SEQUENCE 3"/>
    <property type="match status" value="1"/>
</dbReference>
<feature type="compositionally biased region" description="Polar residues" evidence="1">
    <location>
        <begin position="1158"/>
        <end position="1179"/>
    </location>
</feature>
<dbReference type="InterPro" id="IPR048382">
    <property type="entry name" value="BCAS3_WD40"/>
</dbReference>
<keyword evidence="4" id="KW-1185">Reference proteome</keyword>
<feature type="region of interest" description="Disordered" evidence="1">
    <location>
        <begin position="319"/>
        <end position="346"/>
    </location>
</feature>
<feature type="compositionally biased region" description="Polar residues" evidence="1">
    <location>
        <begin position="1102"/>
        <end position="1126"/>
    </location>
</feature>
<gene>
    <name evidence="3" type="ORF">MNOR_LOCUS5658</name>
</gene>
<proteinExistence type="predicted"/>
<feature type="compositionally biased region" description="Polar residues" evidence="1">
    <location>
        <begin position="897"/>
        <end position="933"/>
    </location>
</feature>
<feature type="compositionally biased region" description="Acidic residues" evidence="1">
    <location>
        <begin position="832"/>
        <end position="844"/>
    </location>
</feature>
<evidence type="ECO:0000259" key="2">
    <source>
        <dbReference type="Pfam" id="PF21034"/>
    </source>
</evidence>
<feature type="compositionally biased region" description="Polar residues" evidence="1">
    <location>
        <begin position="481"/>
        <end position="497"/>
    </location>
</feature>
<feature type="compositionally biased region" description="Low complexity" evidence="1">
    <location>
        <begin position="538"/>
        <end position="560"/>
    </location>
</feature>
<feature type="region of interest" description="Disordered" evidence="1">
    <location>
        <begin position="989"/>
        <end position="1225"/>
    </location>
</feature>
<dbReference type="Pfam" id="PF21034">
    <property type="entry name" value="BCAS3_WD40"/>
    <property type="match status" value="1"/>
</dbReference>
<feature type="region of interest" description="Disordered" evidence="1">
    <location>
        <begin position="734"/>
        <end position="760"/>
    </location>
</feature>
<feature type="compositionally biased region" description="Polar residues" evidence="1">
    <location>
        <begin position="857"/>
        <end position="869"/>
    </location>
</feature>
<feature type="compositionally biased region" description="Low complexity" evidence="1">
    <location>
        <begin position="811"/>
        <end position="823"/>
    </location>
</feature>